<sequence length="191" mass="20794">MQQARTPRGRFGVCLASRLGAGARGLQGKPVSSTEALPRGALCGRGTLRRDLAADTHLPQPREAARKPPVPHTAACVVRSPTHYTGPGCLHPAYNCTEEKVRWWRNRAAGRLQLPEDAGVEWGAGVSRAAGAARRDAAVGRDLGRDTLPSDWCQCWEERAREICGHLDRPRVVPLPPPWRGDCPRPGKTSF</sequence>
<name>A0AAV7RC53_PLEWA</name>
<reference evidence="1" key="1">
    <citation type="journal article" date="2022" name="bioRxiv">
        <title>Sequencing and chromosome-scale assembly of the giantPleurodeles waltlgenome.</title>
        <authorList>
            <person name="Brown T."/>
            <person name="Elewa A."/>
            <person name="Iarovenko S."/>
            <person name="Subramanian E."/>
            <person name="Araus A.J."/>
            <person name="Petzold A."/>
            <person name="Susuki M."/>
            <person name="Suzuki K.-i.T."/>
            <person name="Hayashi T."/>
            <person name="Toyoda A."/>
            <person name="Oliveira C."/>
            <person name="Osipova E."/>
            <person name="Leigh N.D."/>
            <person name="Simon A."/>
            <person name="Yun M.H."/>
        </authorList>
    </citation>
    <scope>NUCLEOTIDE SEQUENCE</scope>
    <source>
        <strain evidence="1">20211129_DDA</strain>
        <tissue evidence="1">Liver</tissue>
    </source>
</reference>
<dbReference type="EMBL" id="JANPWB010000009">
    <property type="protein sequence ID" value="KAJ1148804.1"/>
    <property type="molecule type" value="Genomic_DNA"/>
</dbReference>
<accession>A0AAV7RC53</accession>
<evidence type="ECO:0000313" key="2">
    <source>
        <dbReference type="Proteomes" id="UP001066276"/>
    </source>
</evidence>
<protein>
    <submittedName>
        <fullName evidence="1">Uncharacterized protein</fullName>
    </submittedName>
</protein>
<evidence type="ECO:0000313" key="1">
    <source>
        <dbReference type="EMBL" id="KAJ1148804.1"/>
    </source>
</evidence>
<comment type="caution">
    <text evidence="1">The sequence shown here is derived from an EMBL/GenBank/DDBJ whole genome shotgun (WGS) entry which is preliminary data.</text>
</comment>
<gene>
    <name evidence="1" type="ORF">NDU88_001630</name>
</gene>
<dbReference type="Proteomes" id="UP001066276">
    <property type="component" value="Chromosome 5"/>
</dbReference>
<keyword evidence="2" id="KW-1185">Reference proteome</keyword>
<proteinExistence type="predicted"/>
<organism evidence="1 2">
    <name type="scientific">Pleurodeles waltl</name>
    <name type="common">Iberian ribbed newt</name>
    <dbReference type="NCBI Taxonomy" id="8319"/>
    <lineage>
        <taxon>Eukaryota</taxon>
        <taxon>Metazoa</taxon>
        <taxon>Chordata</taxon>
        <taxon>Craniata</taxon>
        <taxon>Vertebrata</taxon>
        <taxon>Euteleostomi</taxon>
        <taxon>Amphibia</taxon>
        <taxon>Batrachia</taxon>
        <taxon>Caudata</taxon>
        <taxon>Salamandroidea</taxon>
        <taxon>Salamandridae</taxon>
        <taxon>Pleurodelinae</taxon>
        <taxon>Pleurodeles</taxon>
    </lineage>
</organism>
<dbReference type="AlphaFoldDB" id="A0AAV7RC53"/>